<dbReference type="InterPro" id="IPR003661">
    <property type="entry name" value="HisK_dim/P_dom"/>
</dbReference>
<name>A0A2V1K130_9BURK</name>
<dbReference type="EMBL" id="QETA01000004">
    <property type="protein sequence ID" value="PWF22476.1"/>
    <property type="molecule type" value="Genomic_DNA"/>
</dbReference>
<dbReference type="SMART" id="SM00091">
    <property type="entry name" value="PAS"/>
    <property type="match status" value="1"/>
</dbReference>
<dbReference type="CDD" id="cd00130">
    <property type="entry name" value="PAS"/>
    <property type="match status" value="1"/>
</dbReference>
<dbReference type="InterPro" id="IPR004358">
    <property type="entry name" value="Sig_transdc_His_kin-like_C"/>
</dbReference>
<keyword evidence="14" id="KW-1185">Reference proteome</keyword>
<evidence type="ECO:0000313" key="14">
    <source>
        <dbReference type="Proteomes" id="UP000245212"/>
    </source>
</evidence>
<dbReference type="InterPro" id="IPR001610">
    <property type="entry name" value="PAC"/>
</dbReference>
<dbReference type="InterPro" id="IPR000014">
    <property type="entry name" value="PAS"/>
</dbReference>
<keyword evidence="9" id="KW-0812">Transmembrane</keyword>
<dbReference type="InterPro" id="IPR036890">
    <property type="entry name" value="HATPase_C_sf"/>
</dbReference>
<feature type="domain" description="PAC" evidence="12">
    <location>
        <begin position="375"/>
        <end position="427"/>
    </location>
</feature>
<feature type="domain" description="PAS" evidence="11">
    <location>
        <begin position="300"/>
        <end position="347"/>
    </location>
</feature>
<evidence type="ECO:0000313" key="13">
    <source>
        <dbReference type="EMBL" id="PWF22476.1"/>
    </source>
</evidence>
<evidence type="ECO:0000259" key="12">
    <source>
        <dbReference type="PROSITE" id="PS50113"/>
    </source>
</evidence>
<evidence type="ECO:0000256" key="1">
    <source>
        <dbReference type="ARBA" id="ARBA00000085"/>
    </source>
</evidence>
<feature type="transmembrane region" description="Helical" evidence="9">
    <location>
        <begin position="20"/>
        <end position="45"/>
    </location>
</feature>
<gene>
    <name evidence="13" type="ORF">DD235_10255</name>
</gene>
<dbReference type="GO" id="GO:0006355">
    <property type="term" value="P:regulation of DNA-templated transcription"/>
    <property type="evidence" value="ECO:0007669"/>
    <property type="project" value="InterPro"/>
</dbReference>
<dbReference type="SMART" id="SM00086">
    <property type="entry name" value="PAC"/>
    <property type="match status" value="1"/>
</dbReference>
<dbReference type="Gene3D" id="1.10.287.130">
    <property type="match status" value="1"/>
</dbReference>
<dbReference type="PROSITE" id="PS50113">
    <property type="entry name" value="PAC"/>
    <property type="match status" value="1"/>
</dbReference>
<evidence type="ECO:0000256" key="4">
    <source>
        <dbReference type="ARBA" id="ARBA00022679"/>
    </source>
</evidence>
<dbReference type="Pfam" id="PF00989">
    <property type="entry name" value="PAS"/>
    <property type="match status" value="1"/>
</dbReference>
<dbReference type="InterPro" id="IPR000700">
    <property type="entry name" value="PAS-assoc_C"/>
</dbReference>
<evidence type="ECO:0000259" key="11">
    <source>
        <dbReference type="PROSITE" id="PS50112"/>
    </source>
</evidence>
<dbReference type="InterPro" id="IPR035965">
    <property type="entry name" value="PAS-like_dom_sf"/>
</dbReference>
<dbReference type="InterPro" id="IPR013767">
    <property type="entry name" value="PAS_fold"/>
</dbReference>
<dbReference type="EC" id="2.7.13.3" evidence="2"/>
<keyword evidence="9" id="KW-0472">Membrane</keyword>
<dbReference type="PRINTS" id="PR00344">
    <property type="entry name" value="BCTRLSENSOR"/>
</dbReference>
<evidence type="ECO:0000256" key="6">
    <source>
        <dbReference type="ARBA" id="ARBA00022777"/>
    </source>
</evidence>
<dbReference type="SUPFAM" id="SSF55874">
    <property type="entry name" value="ATPase domain of HSP90 chaperone/DNA topoisomerase II/histidine kinase"/>
    <property type="match status" value="1"/>
</dbReference>
<keyword evidence="4" id="KW-0808">Transferase</keyword>
<dbReference type="SUPFAM" id="SSF55785">
    <property type="entry name" value="PYP-like sensor domain (PAS domain)"/>
    <property type="match status" value="1"/>
</dbReference>
<dbReference type="NCBIfam" id="TIGR00229">
    <property type="entry name" value="sensory_box"/>
    <property type="match status" value="1"/>
</dbReference>
<dbReference type="RefSeq" id="WP_109062000.1">
    <property type="nucleotide sequence ID" value="NZ_QETA01000004.1"/>
</dbReference>
<keyword evidence="6 13" id="KW-0418">Kinase</keyword>
<evidence type="ECO:0000256" key="7">
    <source>
        <dbReference type="ARBA" id="ARBA00022840"/>
    </source>
</evidence>
<sequence>MPVNLPAQSRSSDPGTPSQGGAVVAIIPIIAILLIVALIAAFMWMNERDIRVEQREKLVRDTLWVEQTLRFQLESHESNLYRLAAEMGQSAELPANTLARARHMEANHAELVYIALRRIDGTLDAIAPVGDPGLQEDMAMLPTVGVPPRTQGQPSRAQWSPPVFVRGRLLSVLRLPVFSEHNVPLGTLEAVLSLGNLLRANVPWWIGERYQVSLTSVGGDTLVSKSNAQADSSAAYTMAFDPPFSGLFLTLSPFEASEDGRLQQTLLSVILGLTLLAVVNLWMQRRHLKLRIRAEQALRREQVFRKAMEDSITVGLRARDLEGRIIYVNPAFARMVGWEPGEIIGRSPPMPWWQPDLISETLERHRNLGQVPTAHSFETVFRRRDGKALDVMVYEAPLIDAGGTHVGWMASIIDVSDRRRAEEQASQQADRLQQTGRLITMGEMASTLAHELNQPLAAIASYAAGCLNMLQREPVDHARLHTTLENLAGQNRRAGQIIRRIHDFVRKREPEREDCDLVRLVEDTVAFAALDARRSGVRLAFEATQTHLAVSVDPVLIEQVLLNLIRNATEAMQDVAGPDKLVRVSVERHEERALVAVADMGHGIAPEVMERVFMPFVTTKAVGMGMGLNICRSILEIHQGHLWFEAGASGGATFLFSLPCAPGVEEG</sequence>
<dbReference type="SMART" id="SM00387">
    <property type="entry name" value="HATPase_c"/>
    <property type="match status" value="1"/>
</dbReference>
<evidence type="ECO:0000256" key="9">
    <source>
        <dbReference type="SAM" id="Phobius"/>
    </source>
</evidence>
<keyword evidence="3" id="KW-0597">Phosphoprotein</keyword>
<dbReference type="Pfam" id="PF02518">
    <property type="entry name" value="HATPase_c"/>
    <property type="match status" value="1"/>
</dbReference>
<dbReference type="SUPFAM" id="SSF47384">
    <property type="entry name" value="Homodimeric domain of signal transducing histidine kinase"/>
    <property type="match status" value="1"/>
</dbReference>
<evidence type="ECO:0000256" key="2">
    <source>
        <dbReference type="ARBA" id="ARBA00012438"/>
    </source>
</evidence>
<keyword evidence="5" id="KW-0547">Nucleotide-binding</keyword>
<dbReference type="PROSITE" id="PS50109">
    <property type="entry name" value="HIS_KIN"/>
    <property type="match status" value="1"/>
</dbReference>
<evidence type="ECO:0000256" key="5">
    <source>
        <dbReference type="ARBA" id="ARBA00022741"/>
    </source>
</evidence>
<feature type="transmembrane region" description="Helical" evidence="9">
    <location>
        <begin position="266"/>
        <end position="283"/>
    </location>
</feature>
<keyword evidence="7" id="KW-0067">ATP-binding</keyword>
<keyword evidence="8" id="KW-0902">Two-component regulatory system</keyword>
<dbReference type="AlphaFoldDB" id="A0A2V1K130"/>
<comment type="catalytic activity">
    <reaction evidence="1">
        <text>ATP + protein L-histidine = ADP + protein N-phospho-L-histidine.</text>
        <dbReference type="EC" id="2.7.13.3"/>
    </reaction>
</comment>
<dbReference type="InterPro" id="IPR005467">
    <property type="entry name" value="His_kinase_dom"/>
</dbReference>
<evidence type="ECO:0000259" key="10">
    <source>
        <dbReference type="PROSITE" id="PS50109"/>
    </source>
</evidence>
<evidence type="ECO:0000256" key="8">
    <source>
        <dbReference type="ARBA" id="ARBA00023012"/>
    </source>
</evidence>
<protein>
    <recommendedName>
        <fullName evidence="2">histidine kinase</fullName>
        <ecNumber evidence="2">2.7.13.3</ecNumber>
    </recommendedName>
</protein>
<dbReference type="Proteomes" id="UP000245212">
    <property type="component" value="Unassembled WGS sequence"/>
</dbReference>
<proteinExistence type="predicted"/>
<comment type="caution">
    <text evidence="13">The sequence shown here is derived from an EMBL/GenBank/DDBJ whole genome shotgun (WGS) entry which is preliminary data.</text>
</comment>
<reference evidence="14" key="1">
    <citation type="submission" date="2018-05" db="EMBL/GenBank/DDBJ databases">
        <authorList>
            <person name="Li Y."/>
        </authorList>
    </citation>
    <scope>NUCLEOTIDE SEQUENCE [LARGE SCALE GENOMIC DNA]</scope>
    <source>
        <strain evidence="14">3d-2-2</strain>
    </source>
</reference>
<dbReference type="Gene3D" id="3.30.450.20">
    <property type="entry name" value="PAS domain"/>
    <property type="match status" value="1"/>
</dbReference>
<dbReference type="Pfam" id="PF00512">
    <property type="entry name" value="HisKA"/>
    <property type="match status" value="1"/>
</dbReference>
<keyword evidence="9" id="KW-1133">Transmembrane helix</keyword>
<accession>A0A2V1K130</accession>
<dbReference type="GO" id="GO:0000155">
    <property type="term" value="F:phosphorelay sensor kinase activity"/>
    <property type="evidence" value="ECO:0007669"/>
    <property type="project" value="InterPro"/>
</dbReference>
<dbReference type="InterPro" id="IPR003594">
    <property type="entry name" value="HATPase_dom"/>
</dbReference>
<dbReference type="PANTHER" id="PTHR43065">
    <property type="entry name" value="SENSOR HISTIDINE KINASE"/>
    <property type="match status" value="1"/>
</dbReference>
<organism evidence="13 14">
    <name type="scientific">Corticimicrobacter populi</name>
    <dbReference type="NCBI Taxonomy" id="2175229"/>
    <lineage>
        <taxon>Bacteria</taxon>
        <taxon>Pseudomonadati</taxon>
        <taxon>Pseudomonadota</taxon>
        <taxon>Betaproteobacteria</taxon>
        <taxon>Burkholderiales</taxon>
        <taxon>Alcaligenaceae</taxon>
        <taxon>Corticimicrobacter</taxon>
    </lineage>
</organism>
<dbReference type="PROSITE" id="PS50112">
    <property type="entry name" value="PAS"/>
    <property type="match status" value="1"/>
</dbReference>
<dbReference type="SMART" id="SM00388">
    <property type="entry name" value="HisKA"/>
    <property type="match status" value="1"/>
</dbReference>
<dbReference type="InterPro" id="IPR036097">
    <property type="entry name" value="HisK_dim/P_sf"/>
</dbReference>
<dbReference type="PANTHER" id="PTHR43065:SF10">
    <property type="entry name" value="PEROXIDE STRESS-ACTIVATED HISTIDINE KINASE MAK3"/>
    <property type="match status" value="1"/>
</dbReference>
<dbReference type="Gene3D" id="3.30.565.10">
    <property type="entry name" value="Histidine kinase-like ATPase, C-terminal domain"/>
    <property type="match status" value="1"/>
</dbReference>
<dbReference type="CDD" id="cd00082">
    <property type="entry name" value="HisKA"/>
    <property type="match status" value="1"/>
</dbReference>
<evidence type="ECO:0000256" key="3">
    <source>
        <dbReference type="ARBA" id="ARBA00022553"/>
    </source>
</evidence>
<dbReference type="GO" id="GO:0005524">
    <property type="term" value="F:ATP binding"/>
    <property type="evidence" value="ECO:0007669"/>
    <property type="project" value="UniProtKB-KW"/>
</dbReference>
<feature type="domain" description="Histidine kinase" evidence="10">
    <location>
        <begin position="447"/>
        <end position="662"/>
    </location>
</feature>